<dbReference type="RefSeq" id="WP_099622622.1">
    <property type="nucleotide sequence ID" value="NZ_CP024201.1"/>
</dbReference>
<dbReference type="Proteomes" id="UP000228945">
    <property type="component" value="Chromosome"/>
</dbReference>
<evidence type="ECO:0000256" key="1">
    <source>
        <dbReference type="ARBA" id="ARBA00023125"/>
    </source>
</evidence>
<dbReference type="PROSITE" id="PS50943">
    <property type="entry name" value="HTH_CROC1"/>
    <property type="match status" value="1"/>
</dbReference>
<dbReference type="SMART" id="SM00530">
    <property type="entry name" value="HTH_XRE"/>
    <property type="match status" value="1"/>
</dbReference>
<dbReference type="CDD" id="cd00093">
    <property type="entry name" value="HTH_XRE"/>
    <property type="match status" value="1"/>
</dbReference>
<dbReference type="GO" id="GO:0003677">
    <property type="term" value="F:DNA binding"/>
    <property type="evidence" value="ECO:0007669"/>
    <property type="project" value="UniProtKB-KW"/>
</dbReference>
<dbReference type="InterPro" id="IPR013096">
    <property type="entry name" value="Cupin_2"/>
</dbReference>
<dbReference type="GO" id="GO:0003700">
    <property type="term" value="F:DNA-binding transcription factor activity"/>
    <property type="evidence" value="ECO:0007669"/>
    <property type="project" value="TreeGrafter"/>
</dbReference>
<gene>
    <name evidence="4" type="ORF">CSW64_13580</name>
</gene>
<dbReference type="CDD" id="cd02209">
    <property type="entry name" value="cupin_XRE_C"/>
    <property type="match status" value="1"/>
</dbReference>
<evidence type="ECO:0000313" key="5">
    <source>
        <dbReference type="Proteomes" id="UP000228945"/>
    </source>
</evidence>
<dbReference type="KEGG" id="cmb:CSW64_13580"/>
<evidence type="ECO:0000313" key="4">
    <source>
        <dbReference type="EMBL" id="ATQ43371.1"/>
    </source>
</evidence>
<dbReference type="InterPro" id="IPR001387">
    <property type="entry name" value="Cro/C1-type_HTH"/>
</dbReference>
<dbReference type="InterPro" id="IPR050807">
    <property type="entry name" value="TransReg_Diox_bact_type"/>
</dbReference>
<dbReference type="GO" id="GO:0005829">
    <property type="term" value="C:cytosol"/>
    <property type="evidence" value="ECO:0007669"/>
    <property type="project" value="TreeGrafter"/>
</dbReference>
<dbReference type="InterPro" id="IPR010982">
    <property type="entry name" value="Lambda_DNA-bd_dom_sf"/>
</dbReference>
<reference evidence="4 5" key="1">
    <citation type="submission" date="2017-10" db="EMBL/GenBank/DDBJ databases">
        <title>Genome sequence of Caulobacter mirabilis FWC38.</title>
        <authorList>
            <person name="Fiebig A."/>
            <person name="Crosson S."/>
        </authorList>
    </citation>
    <scope>NUCLEOTIDE SEQUENCE [LARGE SCALE GENOMIC DNA]</scope>
    <source>
        <strain evidence="4 5">FWC 38</strain>
    </source>
</reference>
<dbReference type="AlphaFoldDB" id="A0A2D2AZF9"/>
<feature type="region of interest" description="Disordered" evidence="2">
    <location>
        <begin position="200"/>
        <end position="225"/>
    </location>
</feature>
<keyword evidence="5" id="KW-1185">Reference proteome</keyword>
<dbReference type="OrthoDB" id="9805356at2"/>
<dbReference type="SUPFAM" id="SSF51182">
    <property type="entry name" value="RmlC-like cupins"/>
    <property type="match status" value="1"/>
</dbReference>
<dbReference type="SUPFAM" id="SSF47413">
    <property type="entry name" value="lambda repressor-like DNA-binding domains"/>
    <property type="match status" value="1"/>
</dbReference>
<dbReference type="PANTHER" id="PTHR46797">
    <property type="entry name" value="HTH-TYPE TRANSCRIPTIONAL REGULATOR"/>
    <property type="match status" value="1"/>
</dbReference>
<dbReference type="Gene3D" id="1.10.260.40">
    <property type="entry name" value="lambda repressor-like DNA-binding domains"/>
    <property type="match status" value="1"/>
</dbReference>
<dbReference type="InterPro" id="IPR011051">
    <property type="entry name" value="RmlC_Cupin_sf"/>
</dbReference>
<protein>
    <submittedName>
        <fullName evidence="4">XRE family transcriptional regulator</fullName>
    </submittedName>
</protein>
<evidence type="ECO:0000256" key="2">
    <source>
        <dbReference type="SAM" id="MobiDB-lite"/>
    </source>
</evidence>
<accession>A0A2D2AZF9</accession>
<sequence length="225" mass="24527">MDSTEPDLGKRLRALRQQKGWRISDVSQMTGLAVSTISKVENGQMSLTYDKLLQLARGLSLDFTDLFKSEAPAPAGTAVTGRRSVGRVSEAVHVPTGPYDHWYLNTDLSHKHMTPIVGEVLARTLEEFGPLVTHPGEEFIYVLEGKIAVHTAFYSPVVLNQGESIYLDSTMGHAYLAADDGPCRFLALCSGDLSDYGEQFEGRTTPTKAPARLSTNRKAAKTPTG</sequence>
<keyword evidence="1" id="KW-0238">DNA-binding</keyword>
<feature type="domain" description="HTH cro/C1-type" evidence="3">
    <location>
        <begin position="12"/>
        <end position="66"/>
    </location>
</feature>
<dbReference type="InterPro" id="IPR014710">
    <property type="entry name" value="RmlC-like_jellyroll"/>
</dbReference>
<proteinExistence type="predicted"/>
<dbReference type="EMBL" id="CP024201">
    <property type="protein sequence ID" value="ATQ43371.1"/>
    <property type="molecule type" value="Genomic_DNA"/>
</dbReference>
<dbReference type="Pfam" id="PF01381">
    <property type="entry name" value="HTH_3"/>
    <property type="match status" value="1"/>
</dbReference>
<dbReference type="PANTHER" id="PTHR46797:SF20">
    <property type="entry name" value="BLR4304 PROTEIN"/>
    <property type="match status" value="1"/>
</dbReference>
<feature type="compositionally biased region" description="Polar residues" evidence="2">
    <location>
        <begin position="202"/>
        <end position="225"/>
    </location>
</feature>
<name>A0A2D2AZF9_9CAUL</name>
<dbReference type="Pfam" id="PF07883">
    <property type="entry name" value="Cupin_2"/>
    <property type="match status" value="1"/>
</dbReference>
<evidence type="ECO:0000259" key="3">
    <source>
        <dbReference type="PROSITE" id="PS50943"/>
    </source>
</evidence>
<organism evidence="4 5">
    <name type="scientific">Caulobacter mirabilis</name>
    <dbReference type="NCBI Taxonomy" id="69666"/>
    <lineage>
        <taxon>Bacteria</taxon>
        <taxon>Pseudomonadati</taxon>
        <taxon>Pseudomonadota</taxon>
        <taxon>Alphaproteobacteria</taxon>
        <taxon>Caulobacterales</taxon>
        <taxon>Caulobacteraceae</taxon>
        <taxon>Caulobacter</taxon>
    </lineage>
</organism>
<dbReference type="Gene3D" id="2.60.120.10">
    <property type="entry name" value="Jelly Rolls"/>
    <property type="match status" value="1"/>
</dbReference>